<dbReference type="EMBL" id="EF677843">
    <property type="protein sequence ID" value="ABR17642.1"/>
    <property type="molecule type" value="mRNA"/>
</dbReference>
<dbReference type="AlphaFoldDB" id="B8LPR2"/>
<name>B8LPR2_PICSI</name>
<protein>
    <submittedName>
        <fullName evidence="1">Uncharacterized protein</fullName>
    </submittedName>
</protein>
<reference evidence="1" key="1">
    <citation type="submission" date="2007-06" db="EMBL/GenBank/DDBJ databases">
        <title>Full length cDNA sequences from Sitka Spruce (Picea sitchensis).</title>
        <authorList>
            <person name="Ralph S.G."/>
            <person name="Chun H.E."/>
            <person name="Liao N."/>
            <person name="Ali J."/>
            <person name="Reid K."/>
            <person name="Kolosova N."/>
            <person name="Cooper N."/>
            <person name="Cullis C."/>
            <person name="Jancsik S."/>
            <person name="Moore R."/>
            <person name="Mayo M."/>
            <person name="Wagner S."/>
            <person name="Holt R.A."/>
            <person name="Jones S.J.M."/>
            <person name="Marra M.A."/>
            <person name="Ritland C.E."/>
            <person name="Ritland K."/>
            <person name="Bohlmann J."/>
        </authorList>
    </citation>
    <scope>NUCLEOTIDE SEQUENCE</scope>
    <source>
        <tissue evidence="1">Green portion of the leader tissue</tissue>
    </source>
</reference>
<accession>B8LPR2</accession>
<sequence length="58" mass="7070">MNQNNLKSTYYKLHRLWDFCCNTTKTKGKTYYSLWVKHLLLECLWSHSFSYLGCDKEE</sequence>
<evidence type="ECO:0000313" key="1">
    <source>
        <dbReference type="EMBL" id="ABR17642.1"/>
    </source>
</evidence>
<proteinExistence type="evidence at transcript level"/>
<organism evidence="1">
    <name type="scientific">Picea sitchensis</name>
    <name type="common">Sitka spruce</name>
    <name type="synonym">Pinus sitchensis</name>
    <dbReference type="NCBI Taxonomy" id="3332"/>
    <lineage>
        <taxon>Eukaryota</taxon>
        <taxon>Viridiplantae</taxon>
        <taxon>Streptophyta</taxon>
        <taxon>Embryophyta</taxon>
        <taxon>Tracheophyta</taxon>
        <taxon>Spermatophyta</taxon>
        <taxon>Pinopsida</taxon>
        <taxon>Pinidae</taxon>
        <taxon>Conifers I</taxon>
        <taxon>Pinales</taxon>
        <taxon>Pinaceae</taxon>
        <taxon>Picea</taxon>
    </lineage>
</organism>